<dbReference type="PANTHER" id="PTHR35526:SF3">
    <property type="entry name" value="ANTI-SIGMA-F FACTOR RSBW"/>
    <property type="match status" value="1"/>
</dbReference>
<dbReference type="InterPro" id="IPR050267">
    <property type="entry name" value="Anti-sigma-factor_SerPK"/>
</dbReference>
<feature type="domain" description="Histidine kinase/HSP90-like ATPase" evidence="3">
    <location>
        <begin position="23"/>
        <end position="142"/>
    </location>
</feature>
<dbReference type="CDD" id="cd16936">
    <property type="entry name" value="HATPase_RsbW-like"/>
    <property type="match status" value="1"/>
</dbReference>
<sequence>MTATLHETTSTAFTAPMCWRRTFPGRPDQARLVRRFVAFLLEDCRHADDAVQAVAELAGNALIHTRSGRPGGTFIVEVRRSDGCLAVSVTDQGGSLEDSGPHRKRHDDDLAENGRGLPIVADLATHVRWAGDPEHGHTVTAVFT</sequence>
<dbReference type="PANTHER" id="PTHR35526">
    <property type="entry name" value="ANTI-SIGMA-F FACTOR RSBW-RELATED"/>
    <property type="match status" value="1"/>
</dbReference>
<dbReference type="Proteomes" id="UP001500212">
    <property type="component" value="Unassembled WGS sequence"/>
</dbReference>
<dbReference type="Pfam" id="PF13581">
    <property type="entry name" value="HATPase_c_2"/>
    <property type="match status" value="1"/>
</dbReference>
<proteinExistence type="predicted"/>
<keyword evidence="1" id="KW-0418">Kinase</keyword>
<evidence type="ECO:0000313" key="4">
    <source>
        <dbReference type="EMBL" id="GAA4613410.1"/>
    </source>
</evidence>
<feature type="region of interest" description="Disordered" evidence="2">
    <location>
        <begin position="90"/>
        <end position="112"/>
    </location>
</feature>
<keyword evidence="1" id="KW-0723">Serine/threonine-protein kinase</keyword>
<comment type="caution">
    <text evidence="4">The sequence shown here is derived from an EMBL/GenBank/DDBJ whole genome shotgun (WGS) entry which is preliminary data.</text>
</comment>
<organism evidence="4 5">
    <name type="scientific">Actinoallomurus liliacearum</name>
    <dbReference type="NCBI Taxonomy" id="1080073"/>
    <lineage>
        <taxon>Bacteria</taxon>
        <taxon>Bacillati</taxon>
        <taxon>Actinomycetota</taxon>
        <taxon>Actinomycetes</taxon>
        <taxon>Streptosporangiales</taxon>
        <taxon>Thermomonosporaceae</taxon>
        <taxon>Actinoallomurus</taxon>
    </lineage>
</organism>
<keyword evidence="1" id="KW-0808">Transferase</keyword>
<dbReference type="InterPro" id="IPR036890">
    <property type="entry name" value="HATPase_C_sf"/>
</dbReference>
<reference evidence="5" key="1">
    <citation type="journal article" date="2019" name="Int. J. Syst. Evol. Microbiol.">
        <title>The Global Catalogue of Microorganisms (GCM) 10K type strain sequencing project: providing services to taxonomists for standard genome sequencing and annotation.</title>
        <authorList>
            <consortium name="The Broad Institute Genomics Platform"/>
            <consortium name="The Broad Institute Genome Sequencing Center for Infectious Disease"/>
            <person name="Wu L."/>
            <person name="Ma J."/>
        </authorList>
    </citation>
    <scope>NUCLEOTIDE SEQUENCE [LARGE SCALE GENOMIC DNA]</scope>
    <source>
        <strain evidence="5">JCM 17938</strain>
    </source>
</reference>
<name>A0ABP8TUT5_9ACTN</name>
<protein>
    <recommendedName>
        <fullName evidence="3">Histidine kinase/HSP90-like ATPase domain-containing protein</fullName>
    </recommendedName>
</protein>
<evidence type="ECO:0000259" key="3">
    <source>
        <dbReference type="Pfam" id="PF13581"/>
    </source>
</evidence>
<keyword evidence="5" id="KW-1185">Reference proteome</keyword>
<dbReference type="EMBL" id="BAABHJ010000023">
    <property type="protein sequence ID" value="GAA4613410.1"/>
    <property type="molecule type" value="Genomic_DNA"/>
</dbReference>
<evidence type="ECO:0000256" key="2">
    <source>
        <dbReference type="SAM" id="MobiDB-lite"/>
    </source>
</evidence>
<evidence type="ECO:0000313" key="5">
    <source>
        <dbReference type="Proteomes" id="UP001500212"/>
    </source>
</evidence>
<accession>A0ABP8TUT5</accession>
<dbReference type="Gene3D" id="3.30.565.10">
    <property type="entry name" value="Histidine kinase-like ATPase, C-terminal domain"/>
    <property type="match status" value="1"/>
</dbReference>
<dbReference type="SUPFAM" id="SSF55874">
    <property type="entry name" value="ATPase domain of HSP90 chaperone/DNA topoisomerase II/histidine kinase"/>
    <property type="match status" value="1"/>
</dbReference>
<dbReference type="RefSeq" id="WP_345361345.1">
    <property type="nucleotide sequence ID" value="NZ_BAABHJ010000023.1"/>
</dbReference>
<evidence type="ECO:0000256" key="1">
    <source>
        <dbReference type="ARBA" id="ARBA00022527"/>
    </source>
</evidence>
<dbReference type="InterPro" id="IPR003594">
    <property type="entry name" value="HATPase_dom"/>
</dbReference>
<gene>
    <name evidence="4" type="ORF">GCM10023195_58000</name>
</gene>